<feature type="transmembrane region" description="Helical" evidence="2">
    <location>
        <begin position="514"/>
        <end position="538"/>
    </location>
</feature>
<evidence type="ECO:0000313" key="4">
    <source>
        <dbReference type="Proteomes" id="UP000521943"/>
    </source>
</evidence>
<keyword evidence="4" id="KW-1185">Reference proteome</keyword>
<evidence type="ECO:0000313" key="3">
    <source>
        <dbReference type="EMBL" id="KAF6760555.1"/>
    </source>
</evidence>
<feature type="compositionally biased region" description="Low complexity" evidence="1">
    <location>
        <begin position="723"/>
        <end position="735"/>
    </location>
</feature>
<dbReference type="GO" id="GO:0005794">
    <property type="term" value="C:Golgi apparatus"/>
    <property type="evidence" value="ECO:0007669"/>
    <property type="project" value="TreeGrafter"/>
</dbReference>
<accession>A0A8H6I7W5</accession>
<feature type="transmembrane region" description="Helical" evidence="2">
    <location>
        <begin position="482"/>
        <end position="502"/>
    </location>
</feature>
<dbReference type="AlphaFoldDB" id="A0A8H6I7W5"/>
<feature type="transmembrane region" description="Helical" evidence="2">
    <location>
        <begin position="451"/>
        <end position="470"/>
    </location>
</feature>
<dbReference type="OrthoDB" id="2684482at2759"/>
<feature type="transmembrane region" description="Helical" evidence="2">
    <location>
        <begin position="408"/>
        <end position="435"/>
    </location>
</feature>
<evidence type="ECO:0000256" key="1">
    <source>
        <dbReference type="SAM" id="MobiDB-lite"/>
    </source>
</evidence>
<dbReference type="PANTHER" id="PTHR34391">
    <property type="entry name" value="UPF0658 GOLGI APPARATUS MEMBRANE PROTEIN C1952.10C-RELATED"/>
    <property type="match status" value="1"/>
</dbReference>
<keyword evidence="2" id="KW-0812">Transmembrane</keyword>
<dbReference type="EMBL" id="JACGCI010000012">
    <property type="protein sequence ID" value="KAF6760555.1"/>
    <property type="molecule type" value="Genomic_DNA"/>
</dbReference>
<evidence type="ECO:0000256" key="2">
    <source>
        <dbReference type="SAM" id="Phobius"/>
    </source>
</evidence>
<dbReference type="InterPro" id="IPR040410">
    <property type="entry name" value="UPF0658_Golgi"/>
</dbReference>
<feature type="compositionally biased region" description="Low complexity" evidence="1">
    <location>
        <begin position="170"/>
        <end position="229"/>
    </location>
</feature>
<feature type="compositionally biased region" description="Acidic residues" evidence="1">
    <location>
        <begin position="136"/>
        <end position="169"/>
    </location>
</feature>
<feature type="transmembrane region" description="Helical" evidence="2">
    <location>
        <begin position="34"/>
        <end position="55"/>
    </location>
</feature>
<name>A0A8H6I7W5_9AGAR</name>
<feature type="transmembrane region" description="Helical" evidence="2">
    <location>
        <begin position="367"/>
        <end position="388"/>
    </location>
</feature>
<gene>
    <name evidence="3" type="ORF">DFP72DRAFT_882578</name>
</gene>
<feature type="compositionally biased region" description="Basic residues" evidence="1">
    <location>
        <begin position="115"/>
        <end position="129"/>
    </location>
</feature>
<keyword evidence="2" id="KW-0472">Membrane</keyword>
<organism evidence="3 4">
    <name type="scientific">Ephemerocybe angulata</name>
    <dbReference type="NCBI Taxonomy" id="980116"/>
    <lineage>
        <taxon>Eukaryota</taxon>
        <taxon>Fungi</taxon>
        <taxon>Dikarya</taxon>
        <taxon>Basidiomycota</taxon>
        <taxon>Agaricomycotina</taxon>
        <taxon>Agaricomycetes</taxon>
        <taxon>Agaricomycetidae</taxon>
        <taxon>Agaricales</taxon>
        <taxon>Agaricineae</taxon>
        <taxon>Psathyrellaceae</taxon>
        <taxon>Ephemerocybe</taxon>
    </lineage>
</organism>
<dbReference type="PANTHER" id="PTHR34391:SF2">
    <property type="entry name" value="TRP C-TERMINAL DOMAIN-CONTAINING PROTEIN"/>
    <property type="match status" value="1"/>
</dbReference>
<sequence length="816" mass="87955">MLQGRPRQAIKDLLVKSRIKVVFDRITLTRYTRFYFFVSAFTCLLLCSLQAVLLADNTKGVDILTKVVDEAQLQPHVTVLKDGELQVCDRIPDKSDAGCIVLWLSDRSDQTRLSKSQRTRRGSKLRRRQAPAPAEVESDDSDDEGAESSDDGGVESDDEGVESDDEDDAAPSQSSTSNPASTSASTSTSTSTSPSGSTTTVVSSTTSPTGSTSVSISTGTSPSSTMTVVFPSPTATSPPEADTTGTPREGGITLNQGSNSSSSHSLSCIYSLSWIEEVLHDSQREDAATLFFQIWVFGIGVVAILNESIPHLTAAFLGHILSAGWSSSRILSSKHLASFYREAIVAGPCKGTDLLGSWWEMRLAHTIPVAVFNIVSLIVLTFLSWKLLKVYNYATFSRVGPTRTVQRVYRLVLLFSVGLQLSSFFTAASTGLWIAKAAHGNFKALAVHGNLYIAAFVVVLVAEIPWLFLGWNCVRKESNKRFIGFIVLSTLLIGTLGAMFSSNLYRTIFMEWRFFATMTITSFIFLVLTTAVGLACYYNFGKGLAHYLQVTEALEGEGFTPVLFDNEKTLPPPGQAPFEGFYTASEKNDIEWTLPSSQSDARTLSSMEFNSQGSVTNGTRQLVVDRNTSLSPDARNNLKSVWSANSSEIDTSGPGPLYPAYIGGGNGVHLQLQSPSPSLHSGERVKSGVSSLVPFQGMPYPAPSSVIDMPLPAAAPTHTGRQSVSSISSDTVRSSPTPIHVSAPSVERTPSTRSIKKSPFPTAPIRQLSPLPGYANPFEDVPNGVRGSVAEGSIFSQEVPRPLFVTNGLATPNTIR</sequence>
<reference evidence="3 4" key="1">
    <citation type="submission" date="2020-07" db="EMBL/GenBank/DDBJ databases">
        <title>Comparative genomics of pyrophilous fungi reveals a link between fire events and developmental genes.</title>
        <authorList>
            <consortium name="DOE Joint Genome Institute"/>
            <person name="Steindorff A.S."/>
            <person name="Carver A."/>
            <person name="Calhoun S."/>
            <person name="Stillman K."/>
            <person name="Liu H."/>
            <person name="Lipzen A."/>
            <person name="Pangilinan J."/>
            <person name="Labutti K."/>
            <person name="Bruns T.D."/>
            <person name="Grigoriev I.V."/>
        </authorList>
    </citation>
    <scope>NUCLEOTIDE SEQUENCE [LARGE SCALE GENOMIC DNA]</scope>
    <source>
        <strain evidence="3 4">CBS 144469</strain>
    </source>
</reference>
<feature type="region of interest" description="Disordered" evidence="1">
    <location>
        <begin position="711"/>
        <end position="775"/>
    </location>
</feature>
<keyword evidence="2" id="KW-1133">Transmembrane helix</keyword>
<dbReference type="Proteomes" id="UP000521943">
    <property type="component" value="Unassembled WGS sequence"/>
</dbReference>
<protein>
    <submittedName>
        <fullName evidence="3">Uncharacterized protein</fullName>
    </submittedName>
</protein>
<feature type="region of interest" description="Disordered" evidence="1">
    <location>
        <begin position="112"/>
        <end position="264"/>
    </location>
</feature>
<proteinExistence type="predicted"/>
<comment type="caution">
    <text evidence="3">The sequence shown here is derived from an EMBL/GenBank/DDBJ whole genome shotgun (WGS) entry which is preliminary data.</text>
</comment>